<sequence length="77" mass="8279">MSNNNLSPQNSEETSPSLNEAGANFIQHLQQCLRVYLSGVEQCQDPQGPSVNTSAASTADSQADIIQQIIERGFLDA</sequence>
<protein>
    <submittedName>
        <fullName evidence="2">Uncharacterized protein</fullName>
    </submittedName>
</protein>
<accession>A0ABR1JYS3</accession>
<dbReference type="EMBL" id="JBANRG010000002">
    <property type="protein sequence ID" value="KAK7469963.1"/>
    <property type="molecule type" value="Genomic_DNA"/>
</dbReference>
<comment type="caution">
    <text evidence="2">The sequence shown here is derived from an EMBL/GenBank/DDBJ whole genome shotgun (WGS) entry which is preliminary data.</text>
</comment>
<reference evidence="2 3" key="1">
    <citation type="submission" date="2024-01" db="EMBL/GenBank/DDBJ databases">
        <title>A draft genome for the cacao thread blight pathogen Marasmiellus scandens.</title>
        <authorList>
            <person name="Baruah I.K."/>
            <person name="Leung J."/>
            <person name="Bukari Y."/>
            <person name="Amoako-Attah I."/>
            <person name="Meinhardt L.W."/>
            <person name="Bailey B.A."/>
            <person name="Cohen S.P."/>
        </authorList>
    </citation>
    <scope>NUCLEOTIDE SEQUENCE [LARGE SCALE GENOMIC DNA]</scope>
    <source>
        <strain evidence="2 3">GH-19</strain>
    </source>
</reference>
<feature type="region of interest" description="Disordered" evidence="1">
    <location>
        <begin position="1"/>
        <end position="21"/>
    </location>
</feature>
<name>A0ABR1JYS3_9AGAR</name>
<organism evidence="2 3">
    <name type="scientific">Marasmiellus scandens</name>
    <dbReference type="NCBI Taxonomy" id="2682957"/>
    <lineage>
        <taxon>Eukaryota</taxon>
        <taxon>Fungi</taxon>
        <taxon>Dikarya</taxon>
        <taxon>Basidiomycota</taxon>
        <taxon>Agaricomycotina</taxon>
        <taxon>Agaricomycetes</taxon>
        <taxon>Agaricomycetidae</taxon>
        <taxon>Agaricales</taxon>
        <taxon>Marasmiineae</taxon>
        <taxon>Omphalotaceae</taxon>
        <taxon>Marasmiellus</taxon>
    </lineage>
</organism>
<keyword evidence="3" id="KW-1185">Reference proteome</keyword>
<proteinExistence type="predicted"/>
<evidence type="ECO:0000256" key="1">
    <source>
        <dbReference type="SAM" id="MobiDB-lite"/>
    </source>
</evidence>
<feature type="compositionally biased region" description="Polar residues" evidence="1">
    <location>
        <begin position="1"/>
        <end position="18"/>
    </location>
</feature>
<evidence type="ECO:0000313" key="3">
    <source>
        <dbReference type="Proteomes" id="UP001498398"/>
    </source>
</evidence>
<evidence type="ECO:0000313" key="2">
    <source>
        <dbReference type="EMBL" id="KAK7469963.1"/>
    </source>
</evidence>
<dbReference type="Proteomes" id="UP001498398">
    <property type="component" value="Unassembled WGS sequence"/>
</dbReference>
<gene>
    <name evidence="2" type="ORF">VKT23_001398</name>
</gene>